<evidence type="ECO:0000313" key="1">
    <source>
        <dbReference type="EMBL" id="RDU61552.1"/>
    </source>
</evidence>
<name>A0A3D8I8S1_9HELI</name>
<keyword evidence="2" id="KW-1185">Reference proteome</keyword>
<accession>A0A3D8I8S1</accession>
<protein>
    <submittedName>
        <fullName evidence="1">Uncharacterized protein</fullName>
    </submittedName>
</protein>
<gene>
    <name evidence="1" type="ORF">CQA43_09190</name>
</gene>
<dbReference type="AlphaFoldDB" id="A0A3D8I8S1"/>
<reference evidence="1 2" key="1">
    <citation type="submission" date="2018-04" db="EMBL/GenBank/DDBJ databases">
        <title>Novel Campyloabacter and Helicobacter Species and Strains.</title>
        <authorList>
            <person name="Mannion A.J."/>
            <person name="Shen Z."/>
            <person name="Fox J.G."/>
        </authorList>
    </citation>
    <scope>NUCLEOTIDE SEQUENCE [LARGE SCALE GENOMIC DNA]</scope>
    <source>
        <strain evidence="1 2">MIT 99-5101</strain>
    </source>
</reference>
<proteinExistence type="predicted"/>
<evidence type="ECO:0000313" key="2">
    <source>
        <dbReference type="Proteomes" id="UP000256650"/>
    </source>
</evidence>
<dbReference type="Proteomes" id="UP000256650">
    <property type="component" value="Unassembled WGS sequence"/>
</dbReference>
<dbReference type="RefSeq" id="WP_115552301.1">
    <property type="nucleotide sequence ID" value="NZ_CAQNTT010000013.1"/>
</dbReference>
<organism evidence="1 2">
    <name type="scientific">Helicobacter ganmani</name>
    <dbReference type="NCBI Taxonomy" id="60246"/>
    <lineage>
        <taxon>Bacteria</taxon>
        <taxon>Pseudomonadati</taxon>
        <taxon>Campylobacterota</taxon>
        <taxon>Epsilonproteobacteria</taxon>
        <taxon>Campylobacterales</taxon>
        <taxon>Helicobacteraceae</taxon>
        <taxon>Helicobacter</taxon>
    </lineage>
</organism>
<sequence>MTNIVIFNAILPHLITRKKIAEIKEALQLLIELAKQKANTFPSEIQKDLLDGKLNDTTLKVPITRVIGKYKEFRVKTSETTDIAKDIKDAIVTIFDGNGNVANGIAQLNPKGLWKKWKIPLRA</sequence>
<comment type="caution">
    <text evidence="1">The sequence shown here is derived from an EMBL/GenBank/DDBJ whole genome shotgun (WGS) entry which is preliminary data.</text>
</comment>
<dbReference type="EMBL" id="NXLS01000015">
    <property type="protein sequence ID" value="RDU61552.1"/>
    <property type="molecule type" value="Genomic_DNA"/>
</dbReference>